<feature type="transmembrane region" description="Helical" evidence="1">
    <location>
        <begin position="50"/>
        <end position="73"/>
    </location>
</feature>
<keyword evidence="1" id="KW-0472">Membrane</keyword>
<evidence type="ECO:0000313" key="3">
    <source>
        <dbReference type="Proteomes" id="UP001165085"/>
    </source>
</evidence>
<keyword evidence="1" id="KW-1133">Transmembrane helix</keyword>
<keyword evidence="3" id="KW-1185">Reference proteome</keyword>
<name>A0A9W7BMQ0_9STRA</name>
<sequence>MTSTLMCALYGITLQRKYIVYNRVFYSITAALFLLMVMMRPKDNSKRYTIFIYLHFFFFAVLGDAFVVVRHIRQEKWNMLAQELFIIFGLYFPAWWVLLKFRKRLAALPSEELSNYLIDNVIKAGLGALTPMLFLSFDTMSCLLDSGLSVAVEECAALSMIEQYLSFYLYVALVLKLCSQTVPTNVRKQVEIQIYQVASFNKMVLRQRVQCILAFFTIICAIFLISHSGSSYASARNEDVLNWIGAAGALSATVALTLEMRQLIIVHRRIIKFAKSESKWTEAEKKVENRGMNRMSITEFAAM</sequence>
<feature type="transmembrane region" description="Helical" evidence="1">
    <location>
        <begin position="20"/>
        <end position="38"/>
    </location>
</feature>
<organism evidence="2 3">
    <name type="scientific">Triparma strigata</name>
    <dbReference type="NCBI Taxonomy" id="1606541"/>
    <lineage>
        <taxon>Eukaryota</taxon>
        <taxon>Sar</taxon>
        <taxon>Stramenopiles</taxon>
        <taxon>Ochrophyta</taxon>
        <taxon>Bolidophyceae</taxon>
        <taxon>Parmales</taxon>
        <taxon>Triparmaceae</taxon>
        <taxon>Triparma</taxon>
    </lineage>
</organism>
<feature type="transmembrane region" description="Helical" evidence="1">
    <location>
        <begin position="240"/>
        <end position="258"/>
    </location>
</feature>
<reference evidence="3" key="1">
    <citation type="journal article" date="2023" name="Commun. Biol.">
        <title>Genome analysis of Parmales, the sister group of diatoms, reveals the evolutionary specialization of diatoms from phago-mixotrophs to photoautotrophs.</title>
        <authorList>
            <person name="Ban H."/>
            <person name="Sato S."/>
            <person name="Yoshikawa S."/>
            <person name="Yamada K."/>
            <person name="Nakamura Y."/>
            <person name="Ichinomiya M."/>
            <person name="Sato N."/>
            <person name="Blanc-Mathieu R."/>
            <person name="Endo H."/>
            <person name="Kuwata A."/>
            <person name="Ogata H."/>
        </authorList>
    </citation>
    <scope>NUCLEOTIDE SEQUENCE [LARGE SCALE GENOMIC DNA]</scope>
    <source>
        <strain evidence="3">NIES 3701</strain>
    </source>
</reference>
<feature type="transmembrane region" description="Helical" evidence="1">
    <location>
        <begin position="79"/>
        <end position="99"/>
    </location>
</feature>
<evidence type="ECO:0000256" key="1">
    <source>
        <dbReference type="SAM" id="Phobius"/>
    </source>
</evidence>
<dbReference type="EMBL" id="BRXY01000410">
    <property type="protein sequence ID" value="GMH93237.1"/>
    <property type="molecule type" value="Genomic_DNA"/>
</dbReference>
<keyword evidence="1" id="KW-0812">Transmembrane</keyword>
<dbReference type="Proteomes" id="UP001165085">
    <property type="component" value="Unassembled WGS sequence"/>
</dbReference>
<comment type="caution">
    <text evidence="2">The sequence shown here is derived from an EMBL/GenBank/DDBJ whole genome shotgun (WGS) entry which is preliminary data.</text>
</comment>
<accession>A0A9W7BMQ0</accession>
<protein>
    <submittedName>
        <fullName evidence="2">Uncharacterized protein</fullName>
    </submittedName>
</protein>
<evidence type="ECO:0000313" key="2">
    <source>
        <dbReference type="EMBL" id="GMH93237.1"/>
    </source>
</evidence>
<proteinExistence type="predicted"/>
<dbReference type="AlphaFoldDB" id="A0A9W7BMQ0"/>
<gene>
    <name evidence="2" type="ORF">TrST_g6654</name>
</gene>
<feature type="transmembrane region" description="Helical" evidence="1">
    <location>
        <begin position="209"/>
        <end position="228"/>
    </location>
</feature>
<dbReference type="OrthoDB" id="189797at2759"/>